<dbReference type="RefSeq" id="WP_183915703.1">
    <property type="nucleotide sequence ID" value="NZ_JACHBB010000004.1"/>
</dbReference>
<protein>
    <submittedName>
        <fullName evidence="1">Uncharacterized protein</fullName>
    </submittedName>
</protein>
<keyword evidence="2" id="KW-1185">Reference proteome</keyword>
<reference evidence="1 2" key="1">
    <citation type="submission" date="2020-08" db="EMBL/GenBank/DDBJ databases">
        <title>Genomic Encyclopedia of Type Strains, Phase IV (KMG-V): Genome sequencing to study the core and pangenomes of soil and plant-associated prokaryotes.</title>
        <authorList>
            <person name="Whitman W."/>
        </authorList>
    </citation>
    <scope>NUCLEOTIDE SEQUENCE [LARGE SCALE GENOMIC DNA]</scope>
    <source>
        <strain evidence="1 2">SEMIA 4034</strain>
    </source>
</reference>
<accession>A0A7W8UMV3</accession>
<gene>
    <name evidence="1" type="ORF">GGI59_002535</name>
</gene>
<dbReference type="EMBL" id="JACHBC010000004">
    <property type="protein sequence ID" value="MBB5560873.1"/>
    <property type="molecule type" value="Genomic_DNA"/>
</dbReference>
<evidence type="ECO:0000313" key="1">
    <source>
        <dbReference type="EMBL" id="MBB5560873.1"/>
    </source>
</evidence>
<sequence length="69" mass="7616">MIKNGDCQAAVAVFNGREQAAELAILSTTTSFPSLWIVWFSHHFPQGCNFPLGNGEELRYKALTASDRT</sequence>
<dbReference type="AlphaFoldDB" id="A0A7W8UMV3"/>
<comment type="caution">
    <text evidence="1">The sequence shown here is derived from an EMBL/GenBank/DDBJ whole genome shotgun (WGS) entry which is preliminary data.</text>
</comment>
<name>A0A7W8UMV3_9HYPH</name>
<organism evidence="1 2">
    <name type="scientific">Rhizobium lentis</name>
    <dbReference type="NCBI Taxonomy" id="1138194"/>
    <lineage>
        <taxon>Bacteria</taxon>
        <taxon>Pseudomonadati</taxon>
        <taxon>Pseudomonadota</taxon>
        <taxon>Alphaproteobacteria</taxon>
        <taxon>Hyphomicrobiales</taxon>
        <taxon>Rhizobiaceae</taxon>
        <taxon>Rhizobium/Agrobacterium group</taxon>
        <taxon>Rhizobium</taxon>
    </lineage>
</organism>
<evidence type="ECO:0000313" key="2">
    <source>
        <dbReference type="Proteomes" id="UP000528824"/>
    </source>
</evidence>
<dbReference type="Proteomes" id="UP000528824">
    <property type="component" value="Unassembled WGS sequence"/>
</dbReference>
<proteinExistence type="predicted"/>